<proteinExistence type="predicted"/>
<dbReference type="Proteomes" id="UP000321306">
    <property type="component" value="Unassembled WGS sequence"/>
</dbReference>
<dbReference type="EMBL" id="BJXB01000023">
    <property type="protein sequence ID" value="GEM48685.1"/>
    <property type="molecule type" value="Genomic_DNA"/>
</dbReference>
<protein>
    <submittedName>
        <fullName evidence="1">Uncharacterized protein</fullName>
    </submittedName>
</protein>
<keyword evidence="2" id="KW-1185">Reference proteome</keyword>
<comment type="caution">
    <text evidence="1">The sequence shown here is derived from an EMBL/GenBank/DDBJ whole genome shotgun (WGS) entry which is preliminary data.</text>
</comment>
<gene>
    <name evidence="1" type="ORF">DC3_43200</name>
</gene>
<dbReference type="RefSeq" id="WP_146887964.1">
    <property type="nucleotide sequence ID" value="NZ_BJXB01000023.1"/>
</dbReference>
<dbReference type="AlphaFoldDB" id="A0A511N769"/>
<accession>A0A511N769</accession>
<name>A0A511N769_DEIC1</name>
<reference evidence="1 2" key="1">
    <citation type="submission" date="2019-07" db="EMBL/GenBank/DDBJ databases">
        <title>Whole genome shotgun sequence of Deinococcus cellulosilyticus NBRC 106333.</title>
        <authorList>
            <person name="Hosoyama A."/>
            <person name="Uohara A."/>
            <person name="Ohji S."/>
            <person name="Ichikawa N."/>
        </authorList>
    </citation>
    <scope>NUCLEOTIDE SEQUENCE [LARGE SCALE GENOMIC DNA]</scope>
    <source>
        <strain evidence="1 2">NBRC 106333</strain>
    </source>
</reference>
<evidence type="ECO:0000313" key="1">
    <source>
        <dbReference type="EMBL" id="GEM48685.1"/>
    </source>
</evidence>
<sequence length="663" mass="73723">MVVLASNHILEEPVASDSPILQAVTTDSKYTYYRPDGDEDGGEYSLVGPDFYMGASVHLIPRASLCVESYDNSPNFYFSHVVPPNAVDPEGNSYFYTGMLLQAWSTQYANLTLKALSIHVRYGHPGNPMYYELLAVREYGEKELVAVLHHMIPEYHLDENDNWVVDGMLPLEGFSEKGIMLHKFNNRRHFELRVSRRTDYGVSPRDHDLADRLEVRDLPKNTFLPTPSDSNMVLHRIEGTLDPLVIPDETVLLPLTNTAPTRHESLAYQTNLFRKVYLVFDVLSAVGLKAIKVKVDRASTSDTGQLVLSLWLTDLSLSGPQVDTFSYEDHLVDVADTTPDGYIVHTFSEYYSNFFNSRVDTRHQLHISIRDAAAGSYMHNPNHDLYLFSGDPANAVKPGVKLPMWDYNDTGKPVHGLTAPSGVAPILGLTHGSIKEYTPVEPGFLASHTEVPAGSLMLSNTITNVVPDVRFVTHPYQIGDDLARYLGSVELFGRTEVGPAGGPVVFTARLERMPFTYLYDLKLMGVNASADPSAEPLELAYDVFAVPGHVDPATYDFTDTTHRIAVFRQTIYYNGTESTGLLEAYQGDPAHGGLLPVGGEVTLMVRLENPPADLRHVVTELDPRFIPRSHPTLRIEPDTSYGTGFFPLMEFTFLVAPQPEAIT</sequence>
<organism evidence="1 2">
    <name type="scientific">Deinococcus cellulosilyticus (strain DSM 18568 / NBRC 106333 / KACC 11606 / 5516J-15)</name>
    <dbReference type="NCBI Taxonomy" id="1223518"/>
    <lineage>
        <taxon>Bacteria</taxon>
        <taxon>Thermotogati</taxon>
        <taxon>Deinococcota</taxon>
        <taxon>Deinococci</taxon>
        <taxon>Deinococcales</taxon>
        <taxon>Deinococcaceae</taxon>
        <taxon>Deinococcus</taxon>
    </lineage>
</organism>
<evidence type="ECO:0000313" key="2">
    <source>
        <dbReference type="Proteomes" id="UP000321306"/>
    </source>
</evidence>